<dbReference type="InterPro" id="IPR024079">
    <property type="entry name" value="MetalloPept_cat_dom_sf"/>
</dbReference>
<comment type="cofactor">
    <cofactor evidence="1">
        <name>Zn(2+)</name>
        <dbReference type="ChEBI" id="CHEBI:29105"/>
    </cofactor>
    <text evidence="1">Binds 1 zinc ion per subunit.</text>
</comment>
<dbReference type="PROSITE" id="PS51864">
    <property type="entry name" value="ASTACIN"/>
    <property type="match status" value="1"/>
</dbReference>
<evidence type="ECO:0000313" key="5">
    <source>
        <dbReference type="Proteomes" id="UP000291236"/>
    </source>
</evidence>
<keyword evidence="1" id="KW-0862">Zinc</keyword>
<keyword evidence="1" id="KW-0645">Protease</keyword>
<dbReference type="GO" id="GO:0008270">
    <property type="term" value="F:zinc ion binding"/>
    <property type="evidence" value="ECO:0007669"/>
    <property type="project" value="UniProtKB-UniRule"/>
</dbReference>
<dbReference type="KEGG" id="sbf:JCM31447_05340"/>
<evidence type="ECO:0000256" key="1">
    <source>
        <dbReference type="PROSITE-ProRule" id="PRU01211"/>
    </source>
</evidence>
<dbReference type="AlphaFoldDB" id="A0A4P2VGX1"/>
<comment type="caution">
    <text evidence="1">Lacks conserved residue(s) required for the propagation of feature annotation.</text>
</comment>
<gene>
    <name evidence="4" type="ORF">JCM31447_05340</name>
</gene>
<feature type="chain" id="PRO_5021008337" description="Peptidase M12A domain-containing protein" evidence="2">
    <location>
        <begin position="25"/>
        <end position="368"/>
    </location>
</feature>
<sequence>MKISLKKYLISPILILSFASPLLAEAGNRNKRSTPTFSKYFWTDGKIPYRIEDYHFTEQEINKIKEQMRYLESIANIIFTPVNYHFTGNHITIINGKGCSSIVGMVRPGQPLSLNSKGCFSKGTIQHELLHALGFHHEQSRFDRDKHVKINPHNVISDKIYNENFYTAGEESVRFGEYDLKSIMHYNTHSFGKMYYDKDSQNYVIFPVIERVNSNEIITRANELSDGDKDGLIKAYGPAKTDIAKTTEITNKTNKLDTENSKTIEEKAYLSNKHILLYALDNQTYYRLTYIGYNNKPFLTEVVPVNPNFVNSGIYHPIKIRDYEWIVVSAHRYANYIELNTKYFHVRKAKIPNSCFMTWENKIDKCTR</sequence>
<keyword evidence="1" id="KW-0378">Hydrolase</keyword>
<dbReference type="Pfam" id="PF01400">
    <property type="entry name" value="Astacin"/>
    <property type="match status" value="1"/>
</dbReference>
<keyword evidence="1" id="KW-0482">Metalloprotease</keyword>
<dbReference type="Gene3D" id="3.40.390.10">
    <property type="entry name" value="Collagenase (Catalytic Domain)"/>
    <property type="match status" value="1"/>
</dbReference>
<protein>
    <recommendedName>
        <fullName evidence="3">Peptidase M12A domain-containing protein</fullName>
    </recommendedName>
</protein>
<feature type="domain" description="Peptidase M12A" evidence="3">
    <location>
        <begin position="32"/>
        <end position="239"/>
    </location>
</feature>
<evidence type="ECO:0000256" key="2">
    <source>
        <dbReference type="SAM" id="SignalP"/>
    </source>
</evidence>
<feature type="binding site" evidence="1">
    <location>
        <position position="137"/>
    </location>
    <ligand>
        <name>Zn(2+)</name>
        <dbReference type="ChEBI" id="CHEBI:29105"/>
        <note>catalytic</note>
    </ligand>
</feature>
<evidence type="ECO:0000313" key="4">
    <source>
        <dbReference type="EMBL" id="BBH52096.1"/>
    </source>
</evidence>
<proteinExistence type="predicted"/>
<dbReference type="PRINTS" id="PR00480">
    <property type="entry name" value="ASTACIN"/>
</dbReference>
<dbReference type="EMBL" id="AP019368">
    <property type="protein sequence ID" value="BBH52096.1"/>
    <property type="molecule type" value="Genomic_DNA"/>
</dbReference>
<keyword evidence="2" id="KW-0732">Signal</keyword>
<organism evidence="4 5">
    <name type="scientific">Fluviispira sanaruensis</name>
    <dbReference type="NCBI Taxonomy" id="2493639"/>
    <lineage>
        <taxon>Bacteria</taxon>
        <taxon>Pseudomonadati</taxon>
        <taxon>Bdellovibrionota</taxon>
        <taxon>Oligoflexia</taxon>
        <taxon>Silvanigrellales</taxon>
        <taxon>Silvanigrellaceae</taxon>
        <taxon>Fluviispira</taxon>
    </lineage>
</organism>
<feature type="binding site" evidence="1">
    <location>
        <position position="131"/>
    </location>
    <ligand>
        <name>Zn(2+)</name>
        <dbReference type="ChEBI" id="CHEBI:29105"/>
        <note>catalytic</note>
    </ligand>
</feature>
<feature type="signal peptide" evidence="2">
    <location>
        <begin position="1"/>
        <end position="24"/>
    </location>
</feature>
<dbReference type="InterPro" id="IPR006026">
    <property type="entry name" value="Peptidase_Metallo"/>
</dbReference>
<evidence type="ECO:0000259" key="3">
    <source>
        <dbReference type="PROSITE" id="PS51864"/>
    </source>
</evidence>
<dbReference type="SUPFAM" id="SSF55486">
    <property type="entry name" value="Metalloproteases ('zincins'), catalytic domain"/>
    <property type="match status" value="1"/>
</dbReference>
<accession>A0A4P2VGX1</accession>
<dbReference type="GO" id="GO:0004222">
    <property type="term" value="F:metalloendopeptidase activity"/>
    <property type="evidence" value="ECO:0007669"/>
    <property type="project" value="UniProtKB-UniRule"/>
</dbReference>
<feature type="active site" evidence="1">
    <location>
        <position position="128"/>
    </location>
</feature>
<dbReference type="Proteomes" id="UP000291236">
    <property type="component" value="Chromosome"/>
</dbReference>
<name>A0A4P2VGX1_FLUSA</name>
<feature type="binding site" evidence="1">
    <location>
        <position position="127"/>
    </location>
    <ligand>
        <name>Zn(2+)</name>
        <dbReference type="ChEBI" id="CHEBI:29105"/>
        <note>catalytic</note>
    </ligand>
</feature>
<keyword evidence="1" id="KW-0479">Metal-binding</keyword>
<dbReference type="PANTHER" id="PTHR10127">
    <property type="entry name" value="DISCOIDIN, CUB, EGF, LAMININ , AND ZINC METALLOPROTEASE DOMAIN CONTAINING"/>
    <property type="match status" value="1"/>
</dbReference>
<dbReference type="RefSeq" id="WP_172603738.1">
    <property type="nucleotide sequence ID" value="NZ_AP019368.1"/>
</dbReference>
<dbReference type="InterPro" id="IPR001506">
    <property type="entry name" value="Peptidase_M12A"/>
</dbReference>
<reference evidence="4 5" key="1">
    <citation type="submission" date="2018-12" db="EMBL/GenBank/DDBJ databases">
        <title>Rubrispira sanarue gen. nov., sp., nov., a member of the order Silvanigrellales, isolated from a brackish lake in Hamamatsu Japan.</title>
        <authorList>
            <person name="Maejima Y."/>
            <person name="Iino T."/>
            <person name="Muraguchi Y."/>
            <person name="Fukuda K."/>
            <person name="Nojiri H."/>
            <person name="Ohkuma M."/>
            <person name="Moriuchi R."/>
            <person name="Dohra H."/>
            <person name="Kimbara K."/>
            <person name="Shintani M."/>
        </authorList>
    </citation>
    <scope>NUCLEOTIDE SEQUENCE [LARGE SCALE GENOMIC DNA]</scope>
    <source>
        <strain evidence="4 5">RF1110005</strain>
    </source>
</reference>
<dbReference type="SMART" id="SM00235">
    <property type="entry name" value="ZnMc"/>
    <property type="match status" value="1"/>
</dbReference>
<keyword evidence="5" id="KW-1185">Reference proteome</keyword>
<dbReference type="GO" id="GO:0006508">
    <property type="term" value="P:proteolysis"/>
    <property type="evidence" value="ECO:0007669"/>
    <property type="project" value="UniProtKB-KW"/>
</dbReference>
<dbReference type="PANTHER" id="PTHR10127:SF814">
    <property type="entry name" value="MEPRIN A SUBUNIT BETA"/>
    <property type="match status" value="1"/>
</dbReference>